<accession>A0AAJ2GY89</accession>
<name>A0AAJ2GY89_9HYPH</name>
<dbReference type="GO" id="GO:0051287">
    <property type="term" value="F:NAD binding"/>
    <property type="evidence" value="ECO:0007669"/>
    <property type="project" value="InterPro"/>
</dbReference>
<organism evidence="3 4">
    <name type="scientific">Rhizobium hidalgonense</name>
    <dbReference type="NCBI Taxonomy" id="1538159"/>
    <lineage>
        <taxon>Bacteria</taxon>
        <taxon>Pseudomonadati</taxon>
        <taxon>Pseudomonadota</taxon>
        <taxon>Alphaproteobacteria</taxon>
        <taxon>Hyphomicrobiales</taxon>
        <taxon>Rhizobiaceae</taxon>
        <taxon>Rhizobium/Agrobacterium group</taxon>
        <taxon>Rhizobium</taxon>
    </lineage>
</organism>
<reference evidence="3" key="1">
    <citation type="submission" date="2023-04" db="EMBL/GenBank/DDBJ databases">
        <title>Genomic characterization of faba bean (Vicia faba) microsymbionts in Mexican soils.</title>
        <authorList>
            <person name="Rivera Orduna F.N."/>
            <person name="Guevara-Luna J."/>
            <person name="Yan J."/>
            <person name="Arroyo-Herrera I."/>
            <person name="Li Y."/>
            <person name="Vasquez-Murrieta M.S."/>
            <person name="Wang E.T."/>
        </authorList>
    </citation>
    <scope>NUCLEOTIDE SEQUENCE</scope>
    <source>
        <strain evidence="3">CH26</strain>
    </source>
</reference>
<dbReference type="AlphaFoldDB" id="A0AAJ2GY89"/>
<comment type="similarity">
    <text evidence="1">Belongs to the UDP-glucose/GDP-mannose dehydrogenase family.</text>
</comment>
<dbReference type="InterPro" id="IPR036291">
    <property type="entry name" value="NAD(P)-bd_dom_sf"/>
</dbReference>
<evidence type="ECO:0000313" key="3">
    <source>
        <dbReference type="EMBL" id="MDR9778040.1"/>
    </source>
</evidence>
<dbReference type="Gene3D" id="3.40.50.720">
    <property type="entry name" value="NAD(P)-binding Rossmann-like Domain"/>
    <property type="match status" value="1"/>
</dbReference>
<dbReference type="Pfam" id="PF03721">
    <property type="entry name" value="UDPG_MGDP_dh_N"/>
    <property type="match status" value="1"/>
</dbReference>
<evidence type="ECO:0000256" key="1">
    <source>
        <dbReference type="ARBA" id="ARBA00006601"/>
    </source>
</evidence>
<dbReference type="Proteomes" id="UP001268610">
    <property type="component" value="Unassembled WGS sequence"/>
</dbReference>
<comment type="caution">
    <text evidence="3">The sequence shown here is derived from an EMBL/GenBank/DDBJ whole genome shotgun (WGS) entry which is preliminary data.</text>
</comment>
<evidence type="ECO:0000313" key="4">
    <source>
        <dbReference type="Proteomes" id="UP001268610"/>
    </source>
</evidence>
<dbReference type="InterPro" id="IPR017476">
    <property type="entry name" value="UDP-Glc/GDP-Man"/>
</dbReference>
<proteinExistence type="inferred from homology"/>
<dbReference type="PIRSF" id="PIRSF000124">
    <property type="entry name" value="UDPglc_GDPman_dh"/>
    <property type="match status" value="1"/>
</dbReference>
<sequence>MLTLSNIKIGVIGLGYVGLPLAVEFGKKFDVVGFDINQTRIGELQSGVDHTLEVSSDELKDSPRLSFSADLQQLASCNFYIVTVPTPIDDYKQPDLTPLIKASQTIAKVLKKGDVVVYESTVYPGATEEDCIPVLEQHSGLVYNQDFFAGYSPERINPGDKEHRVTNI</sequence>
<feature type="non-terminal residue" evidence="3">
    <location>
        <position position="168"/>
    </location>
</feature>
<dbReference type="InterPro" id="IPR028359">
    <property type="entry name" value="UDP_ManNAc/GlcNAc_DH"/>
</dbReference>
<gene>
    <name evidence="3" type="ORF">RJJ65_36510</name>
</gene>
<dbReference type="GO" id="GO:0016616">
    <property type="term" value="F:oxidoreductase activity, acting on the CH-OH group of donors, NAD or NADP as acceptor"/>
    <property type="evidence" value="ECO:0007669"/>
    <property type="project" value="InterPro"/>
</dbReference>
<dbReference type="EMBL" id="JAVLSF010000405">
    <property type="protein sequence ID" value="MDR9778040.1"/>
    <property type="molecule type" value="Genomic_DNA"/>
</dbReference>
<feature type="domain" description="UDP-glucose/GDP-mannose dehydrogenase N-terminal" evidence="2">
    <location>
        <begin position="8"/>
        <end position="162"/>
    </location>
</feature>
<dbReference type="GO" id="GO:0016628">
    <property type="term" value="F:oxidoreductase activity, acting on the CH-CH group of donors, NAD or NADP as acceptor"/>
    <property type="evidence" value="ECO:0007669"/>
    <property type="project" value="InterPro"/>
</dbReference>
<dbReference type="PANTHER" id="PTHR43491">
    <property type="entry name" value="UDP-N-ACETYL-D-MANNOSAMINE DEHYDROGENASE"/>
    <property type="match status" value="1"/>
</dbReference>
<dbReference type="PANTHER" id="PTHR43491:SF2">
    <property type="entry name" value="UDP-N-ACETYL-D-MANNOSAMINE DEHYDROGENASE"/>
    <property type="match status" value="1"/>
</dbReference>
<dbReference type="InterPro" id="IPR001732">
    <property type="entry name" value="UDP-Glc/GDP-Man_DH_N"/>
</dbReference>
<dbReference type="SUPFAM" id="SSF51735">
    <property type="entry name" value="NAD(P)-binding Rossmann-fold domains"/>
    <property type="match status" value="1"/>
</dbReference>
<evidence type="ECO:0000259" key="2">
    <source>
        <dbReference type="Pfam" id="PF03721"/>
    </source>
</evidence>
<dbReference type="PIRSF" id="PIRSF500136">
    <property type="entry name" value="UDP_ManNAc_DH"/>
    <property type="match status" value="1"/>
</dbReference>
<dbReference type="GO" id="GO:0000271">
    <property type="term" value="P:polysaccharide biosynthetic process"/>
    <property type="evidence" value="ECO:0007669"/>
    <property type="project" value="InterPro"/>
</dbReference>
<protein>
    <submittedName>
        <fullName evidence="3">Vi polysaccharide biosynthesis UDP-N-acetylglucosamine C-6 dehydrogenase TviB</fullName>
    </submittedName>
</protein>